<organism evidence="1">
    <name type="scientific">Anguilla anguilla</name>
    <name type="common">European freshwater eel</name>
    <name type="synonym">Muraena anguilla</name>
    <dbReference type="NCBI Taxonomy" id="7936"/>
    <lineage>
        <taxon>Eukaryota</taxon>
        <taxon>Metazoa</taxon>
        <taxon>Chordata</taxon>
        <taxon>Craniata</taxon>
        <taxon>Vertebrata</taxon>
        <taxon>Euteleostomi</taxon>
        <taxon>Actinopterygii</taxon>
        <taxon>Neopterygii</taxon>
        <taxon>Teleostei</taxon>
        <taxon>Anguilliformes</taxon>
        <taxon>Anguillidae</taxon>
        <taxon>Anguilla</taxon>
    </lineage>
</organism>
<dbReference type="EMBL" id="GBXM01063084">
    <property type="protein sequence ID" value="JAH45493.1"/>
    <property type="molecule type" value="Transcribed_RNA"/>
</dbReference>
<name>A0A0E9SY82_ANGAN</name>
<evidence type="ECO:0000313" key="1">
    <source>
        <dbReference type="EMBL" id="JAH45493.1"/>
    </source>
</evidence>
<dbReference type="AlphaFoldDB" id="A0A0E9SY82"/>
<accession>A0A0E9SY82</accession>
<reference evidence="1" key="2">
    <citation type="journal article" date="2015" name="Fish Shellfish Immunol.">
        <title>Early steps in the European eel (Anguilla anguilla)-Vibrio vulnificus interaction in the gills: Role of the RtxA13 toxin.</title>
        <authorList>
            <person name="Callol A."/>
            <person name="Pajuelo D."/>
            <person name="Ebbesson L."/>
            <person name="Teles M."/>
            <person name="MacKenzie S."/>
            <person name="Amaro C."/>
        </authorList>
    </citation>
    <scope>NUCLEOTIDE SEQUENCE</scope>
</reference>
<proteinExistence type="predicted"/>
<reference evidence="1" key="1">
    <citation type="submission" date="2014-11" db="EMBL/GenBank/DDBJ databases">
        <authorList>
            <person name="Amaro Gonzalez C."/>
        </authorList>
    </citation>
    <scope>NUCLEOTIDE SEQUENCE</scope>
</reference>
<sequence>MAKVRAMLAASKDMRTAPS</sequence>
<protein>
    <submittedName>
        <fullName evidence="1">Uncharacterized protein</fullName>
    </submittedName>
</protein>